<comment type="caution">
    <text evidence="1">The sequence shown here is derived from an EMBL/GenBank/DDBJ whole genome shotgun (WGS) entry which is preliminary data.</text>
</comment>
<dbReference type="RefSeq" id="WP_193262784.1">
    <property type="nucleotide sequence ID" value="NZ_CP064041.1"/>
</dbReference>
<evidence type="ECO:0000313" key="1">
    <source>
        <dbReference type="EMBL" id="MCC3808535.1"/>
    </source>
</evidence>
<name>A0A9Q3UJ63_VIBPH</name>
<dbReference type="EMBL" id="JACVHL010000064">
    <property type="protein sequence ID" value="MCC3808535.1"/>
    <property type="molecule type" value="Genomic_DNA"/>
</dbReference>
<reference evidence="1" key="1">
    <citation type="submission" date="2020-09" db="EMBL/GenBank/DDBJ databases">
        <title>Genome sequence of Vibrio parahaemolyticus isolates.</title>
        <authorList>
            <person name="Hammerl J.A."/>
            <person name="Strauch E."/>
        </authorList>
    </citation>
    <scope>NUCLEOTIDE SEQUENCE</scope>
    <source>
        <strain evidence="1">17-VB00146</strain>
    </source>
</reference>
<dbReference type="AlphaFoldDB" id="A0A9Q3UJ63"/>
<dbReference type="Proteomes" id="UP000726777">
    <property type="component" value="Unassembled WGS sequence"/>
</dbReference>
<proteinExistence type="predicted"/>
<organism evidence="1 2">
    <name type="scientific">Vibrio parahaemolyticus</name>
    <dbReference type="NCBI Taxonomy" id="670"/>
    <lineage>
        <taxon>Bacteria</taxon>
        <taxon>Pseudomonadati</taxon>
        <taxon>Pseudomonadota</taxon>
        <taxon>Gammaproteobacteria</taxon>
        <taxon>Vibrionales</taxon>
        <taxon>Vibrionaceae</taxon>
        <taxon>Vibrio</taxon>
    </lineage>
</organism>
<evidence type="ECO:0000313" key="2">
    <source>
        <dbReference type="Proteomes" id="UP000726777"/>
    </source>
</evidence>
<gene>
    <name evidence="1" type="ORF">IB292_26460</name>
</gene>
<protein>
    <submittedName>
        <fullName evidence="1">Uncharacterized protein</fullName>
    </submittedName>
</protein>
<accession>A0A9Q3UJ63</accession>
<sequence length="216" mass="23999">MLVDVTQDGSGFASYDNEIVSGFLTGFVETCSVYVFYGDKGYCIAHDTGQICISDIVSMAKKCGNIKSAYYCTNENVITAHMKSLHKERRGKLKNLIKPKNGIKKCDLPQGNLAVLKGGEVLSEDKDIFALKVDLTSDPEKEKRRCINLVNNLFHPTNQQSIPLDVQYSNGECFTELPQVLYSLEYMEKIASSKALAGDNDFKHTLDRAKLLKVIG</sequence>